<proteinExistence type="inferred from homology"/>
<feature type="transmembrane region" description="Helical" evidence="2">
    <location>
        <begin position="145"/>
        <end position="166"/>
    </location>
</feature>
<dbReference type="AlphaFoldDB" id="A0A7J7D5H2"/>
<keyword evidence="2" id="KW-0812">Transmembrane</keyword>
<organism evidence="3 4">
    <name type="scientific">Tripterygium wilfordii</name>
    <name type="common">Thunder God vine</name>
    <dbReference type="NCBI Taxonomy" id="458696"/>
    <lineage>
        <taxon>Eukaryota</taxon>
        <taxon>Viridiplantae</taxon>
        <taxon>Streptophyta</taxon>
        <taxon>Embryophyta</taxon>
        <taxon>Tracheophyta</taxon>
        <taxon>Spermatophyta</taxon>
        <taxon>Magnoliopsida</taxon>
        <taxon>eudicotyledons</taxon>
        <taxon>Gunneridae</taxon>
        <taxon>Pentapetalae</taxon>
        <taxon>rosids</taxon>
        <taxon>fabids</taxon>
        <taxon>Celastrales</taxon>
        <taxon>Celastraceae</taxon>
        <taxon>Tripterygium</taxon>
    </lineage>
</organism>
<evidence type="ECO:0000313" key="3">
    <source>
        <dbReference type="EMBL" id="KAF5741607.1"/>
    </source>
</evidence>
<evidence type="ECO:0000313" key="4">
    <source>
        <dbReference type="Proteomes" id="UP000593562"/>
    </source>
</evidence>
<comment type="similarity">
    <text evidence="1">Belongs to the peptidase M14 family.</text>
</comment>
<keyword evidence="2" id="KW-1133">Transmembrane helix</keyword>
<name>A0A7J7D5H2_TRIWF</name>
<comment type="caution">
    <text evidence="3">The sequence shown here is derived from an EMBL/GenBank/DDBJ whole genome shotgun (WGS) entry which is preliminary data.</text>
</comment>
<evidence type="ECO:0000256" key="2">
    <source>
        <dbReference type="SAM" id="Phobius"/>
    </source>
</evidence>
<protein>
    <recommendedName>
        <fullName evidence="5">Peptidase M14 carboxypeptidase A domain-containing protein</fullName>
    </recommendedName>
</protein>
<dbReference type="Proteomes" id="UP000593562">
    <property type="component" value="Unassembled WGS sequence"/>
</dbReference>
<sequence>MEQITTLVHRHPDKLSVNTFKSGNKGYNAEITVVTYCQSGRESDDRSKFRILLSFGQHGRELITSELALRMLSILSEEQFLPNMDPSSLNMTLDNLIIKDYEPYEENPGTAPFSEPETQIMRKLALSFDPHIWVNRETTTMSPTFVTVFLSLLIFYLFFISSFTYARLDPTPNAENFINSLNLFPDHDVSIVNDDSSINNASRLVEKRFKFYTRPNSKPSIEDLGHCASYYRLPHAIGARCPIYNLDSP</sequence>
<dbReference type="SUPFAM" id="SSF53187">
    <property type="entry name" value="Zn-dependent exopeptidases"/>
    <property type="match status" value="1"/>
</dbReference>
<keyword evidence="4" id="KW-1185">Reference proteome</keyword>
<dbReference type="GO" id="GO:0004181">
    <property type="term" value="F:metallocarboxypeptidase activity"/>
    <property type="evidence" value="ECO:0007669"/>
    <property type="project" value="TreeGrafter"/>
</dbReference>
<dbReference type="Gene3D" id="3.40.630.10">
    <property type="entry name" value="Zn peptidases"/>
    <property type="match status" value="1"/>
</dbReference>
<dbReference type="GO" id="GO:0006508">
    <property type="term" value="P:proteolysis"/>
    <property type="evidence" value="ECO:0007669"/>
    <property type="project" value="TreeGrafter"/>
</dbReference>
<evidence type="ECO:0000256" key="1">
    <source>
        <dbReference type="ARBA" id="ARBA00005988"/>
    </source>
</evidence>
<accession>A0A7J7D5H2</accession>
<dbReference type="EMBL" id="JAAARO010000010">
    <property type="protein sequence ID" value="KAF5741607.1"/>
    <property type="molecule type" value="Genomic_DNA"/>
</dbReference>
<reference evidence="3 4" key="1">
    <citation type="journal article" date="2020" name="Nat. Commun.">
        <title>Genome of Tripterygium wilfordii and identification of cytochrome P450 involved in triptolide biosynthesis.</title>
        <authorList>
            <person name="Tu L."/>
            <person name="Su P."/>
            <person name="Zhang Z."/>
            <person name="Gao L."/>
            <person name="Wang J."/>
            <person name="Hu T."/>
            <person name="Zhou J."/>
            <person name="Zhang Y."/>
            <person name="Zhao Y."/>
            <person name="Liu Y."/>
            <person name="Song Y."/>
            <person name="Tong Y."/>
            <person name="Lu Y."/>
            <person name="Yang J."/>
            <person name="Xu C."/>
            <person name="Jia M."/>
            <person name="Peters R.J."/>
            <person name="Huang L."/>
            <person name="Gao W."/>
        </authorList>
    </citation>
    <scope>NUCLEOTIDE SEQUENCE [LARGE SCALE GENOMIC DNA]</scope>
    <source>
        <strain evidence="4">cv. XIE 37</strain>
        <tissue evidence="3">Leaf</tissue>
    </source>
</reference>
<evidence type="ECO:0008006" key="5">
    <source>
        <dbReference type="Google" id="ProtNLM"/>
    </source>
</evidence>
<dbReference type="GO" id="GO:0005615">
    <property type="term" value="C:extracellular space"/>
    <property type="evidence" value="ECO:0007669"/>
    <property type="project" value="TreeGrafter"/>
</dbReference>
<dbReference type="InParanoid" id="A0A7J7D5H2"/>
<gene>
    <name evidence="3" type="ORF">HS088_TW10G00611</name>
</gene>
<dbReference type="PANTHER" id="PTHR11705:SF119">
    <property type="entry name" value="OS02G0119300 PROTEIN"/>
    <property type="match status" value="1"/>
</dbReference>
<keyword evidence="2" id="KW-0472">Membrane</keyword>
<dbReference type="PANTHER" id="PTHR11705">
    <property type="entry name" value="PROTEASE FAMILY M14 CARBOXYPEPTIDASE A,B"/>
    <property type="match status" value="1"/>
</dbReference>